<dbReference type="InterPro" id="IPR039143">
    <property type="entry name" value="GNPNAT1-like"/>
</dbReference>
<comment type="similarity">
    <text evidence="2 6">Belongs to the acetyltransferase family. GNA1 subfamily.</text>
</comment>
<evidence type="ECO:0000313" key="8">
    <source>
        <dbReference type="EMBL" id="KHN87292.1"/>
    </source>
</evidence>
<feature type="domain" description="N-acetyltransferase" evidence="7">
    <location>
        <begin position="79"/>
        <end position="226"/>
    </location>
</feature>
<dbReference type="GO" id="GO:0004343">
    <property type="term" value="F:glucosamine 6-phosphate N-acetyltransferase activity"/>
    <property type="evidence" value="ECO:0007669"/>
    <property type="project" value="UniProtKB-UniRule"/>
</dbReference>
<dbReference type="GO" id="GO:0006048">
    <property type="term" value="P:UDP-N-acetylglucosamine biosynthetic process"/>
    <property type="evidence" value="ECO:0007669"/>
    <property type="project" value="UniProtKB-UniRule"/>
</dbReference>
<dbReference type="AlphaFoldDB" id="A0A0B2W126"/>
<comment type="caution">
    <text evidence="8">The sequence shown here is derived from an EMBL/GenBank/DDBJ whole genome shotgun (WGS) entry which is preliminary data.</text>
</comment>
<evidence type="ECO:0000256" key="1">
    <source>
        <dbReference type="ARBA" id="ARBA00004832"/>
    </source>
</evidence>
<dbReference type="PANTHER" id="PTHR13355">
    <property type="entry name" value="GLUCOSAMINE 6-PHOSPHATE N-ACETYLTRANSFERASE"/>
    <property type="match status" value="1"/>
</dbReference>
<evidence type="ECO:0000313" key="9">
    <source>
        <dbReference type="Proteomes" id="UP000031036"/>
    </source>
</evidence>
<dbReference type="Gene3D" id="3.40.630.30">
    <property type="match status" value="1"/>
</dbReference>
<dbReference type="EMBL" id="JPKZ01000441">
    <property type="protein sequence ID" value="KHN87292.1"/>
    <property type="molecule type" value="Genomic_DNA"/>
</dbReference>
<sequence>MALWERAGPRRGLLRLLTLDDGDKSLLLLKLEELIGLEGGRLTDTFWSNGLSKATEMFPSDLLLSLELPLSAPKLPEDLMIRPLRIDDYNRGYLQLLSQLTSVGDVSEEQFQKRFVSMQNTHPKGYYVVVLEEPSSGMIVGSATLVIEWKFIHEAGCRGRTEDVVVDKRMRGRQLGKILNFYLVQLARRIGVYKLSLECKDALIPFYEQFGFKLDQGNNFLVQRFK</sequence>
<comment type="catalytic activity">
    <reaction evidence="5 6">
        <text>D-glucosamine 6-phosphate + acetyl-CoA = N-acetyl-D-glucosamine 6-phosphate + CoA + H(+)</text>
        <dbReference type="Rhea" id="RHEA:10292"/>
        <dbReference type="ChEBI" id="CHEBI:15378"/>
        <dbReference type="ChEBI" id="CHEBI:57287"/>
        <dbReference type="ChEBI" id="CHEBI:57288"/>
        <dbReference type="ChEBI" id="CHEBI:57513"/>
        <dbReference type="ChEBI" id="CHEBI:58725"/>
        <dbReference type="EC" id="2.3.1.4"/>
    </reaction>
</comment>
<name>A0A0B2W126_TOXCA</name>
<dbReference type="InterPro" id="IPR000182">
    <property type="entry name" value="GNAT_dom"/>
</dbReference>
<accession>A0A0B2W126</accession>
<dbReference type="InterPro" id="IPR016181">
    <property type="entry name" value="Acyl_CoA_acyltransferase"/>
</dbReference>
<dbReference type="STRING" id="6265.A0A0B2W126"/>
<evidence type="ECO:0000259" key="7">
    <source>
        <dbReference type="PROSITE" id="PS51186"/>
    </source>
</evidence>
<dbReference type="UniPathway" id="UPA00113">
    <property type="reaction ID" value="UER00529"/>
</dbReference>
<reference evidence="8 9" key="1">
    <citation type="submission" date="2014-11" db="EMBL/GenBank/DDBJ databases">
        <title>Genetic blueprint of the zoonotic pathogen Toxocara canis.</title>
        <authorList>
            <person name="Zhu X.-Q."/>
            <person name="Korhonen P.K."/>
            <person name="Cai H."/>
            <person name="Young N.D."/>
            <person name="Nejsum P."/>
            <person name="von Samson-Himmelstjerna G."/>
            <person name="Boag P.R."/>
            <person name="Tan P."/>
            <person name="Li Q."/>
            <person name="Min J."/>
            <person name="Yang Y."/>
            <person name="Wang X."/>
            <person name="Fang X."/>
            <person name="Hall R.S."/>
            <person name="Hofmann A."/>
            <person name="Sternberg P.W."/>
            <person name="Jex A.R."/>
            <person name="Gasser R.B."/>
        </authorList>
    </citation>
    <scope>NUCLEOTIDE SEQUENCE [LARGE SCALE GENOMIC DNA]</scope>
    <source>
        <strain evidence="8">PN_DK_2014</strain>
    </source>
</reference>
<evidence type="ECO:0000256" key="5">
    <source>
        <dbReference type="ARBA" id="ARBA00048964"/>
    </source>
</evidence>
<dbReference type="FunFam" id="3.40.630.30:FF:000043">
    <property type="entry name" value="Glucosamine 6-phosphate N-acetyltransferase"/>
    <property type="match status" value="1"/>
</dbReference>
<keyword evidence="4 6" id="KW-0012">Acyltransferase</keyword>
<evidence type="ECO:0000256" key="6">
    <source>
        <dbReference type="RuleBase" id="RU365086"/>
    </source>
</evidence>
<dbReference type="OrthoDB" id="10039976at2759"/>
<dbReference type="OMA" id="EHEMARY"/>
<evidence type="ECO:0000256" key="4">
    <source>
        <dbReference type="ARBA" id="ARBA00023315"/>
    </source>
</evidence>
<proteinExistence type="inferred from homology"/>
<gene>
    <name evidence="8" type="primary">gna-1</name>
    <name evidence="8" type="ORF">Tcan_17927</name>
</gene>
<dbReference type="Pfam" id="PF00583">
    <property type="entry name" value="Acetyltransf_1"/>
    <property type="match status" value="1"/>
</dbReference>
<dbReference type="SUPFAM" id="SSF55729">
    <property type="entry name" value="Acyl-CoA N-acyltransferases (Nat)"/>
    <property type="match status" value="1"/>
</dbReference>
<evidence type="ECO:0000256" key="2">
    <source>
        <dbReference type="ARBA" id="ARBA00006048"/>
    </source>
</evidence>
<comment type="pathway">
    <text evidence="1 6">Nucleotide-sugar biosynthesis; UDP-N-acetyl-alpha-D-glucosamine biosynthesis; N-acetyl-alpha-D-glucosamine 1-phosphate from alpha-D-glucosamine 6-phosphate (route I): step 1/2.</text>
</comment>
<keyword evidence="3 6" id="KW-0808">Transferase</keyword>
<evidence type="ECO:0000256" key="3">
    <source>
        <dbReference type="ARBA" id="ARBA00022679"/>
    </source>
</evidence>
<keyword evidence="9" id="KW-1185">Reference proteome</keyword>
<dbReference type="Proteomes" id="UP000031036">
    <property type="component" value="Unassembled WGS sequence"/>
</dbReference>
<organism evidence="8 9">
    <name type="scientific">Toxocara canis</name>
    <name type="common">Canine roundworm</name>
    <dbReference type="NCBI Taxonomy" id="6265"/>
    <lineage>
        <taxon>Eukaryota</taxon>
        <taxon>Metazoa</taxon>
        <taxon>Ecdysozoa</taxon>
        <taxon>Nematoda</taxon>
        <taxon>Chromadorea</taxon>
        <taxon>Rhabditida</taxon>
        <taxon>Spirurina</taxon>
        <taxon>Ascaridomorpha</taxon>
        <taxon>Ascaridoidea</taxon>
        <taxon>Toxocaridae</taxon>
        <taxon>Toxocara</taxon>
    </lineage>
</organism>
<dbReference type="EC" id="2.3.1.4" evidence="6"/>
<dbReference type="PROSITE" id="PS51186">
    <property type="entry name" value="GNAT"/>
    <property type="match status" value="1"/>
</dbReference>
<dbReference type="PANTHER" id="PTHR13355:SF11">
    <property type="entry name" value="GLUCOSAMINE 6-PHOSPHATE N-ACETYLTRANSFERASE"/>
    <property type="match status" value="1"/>
</dbReference>
<protein>
    <recommendedName>
        <fullName evidence="6">Glucosamine 6-phosphate N-acetyltransferase</fullName>
        <ecNumber evidence="6">2.3.1.4</ecNumber>
    </recommendedName>
</protein>